<evidence type="ECO:0000313" key="2">
    <source>
        <dbReference type="Proteomes" id="UP000053326"/>
    </source>
</evidence>
<comment type="caution">
    <text evidence="1">The sequence shown here is derived from an EMBL/GenBank/DDBJ whole genome shotgun (WGS) entry which is preliminary data.</text>
</comment>
<protein>
    <submittedName>
        <fullName evidence="1">Uncharacterized protein</fullName>
    </submittedName>
</protein>
<gene>
    <name evidence="1" type="ORF">XD66_1313</name>
</gene>
<sequence>MSYQHMVRKALEYDLEEIRLLSMAAGSAPPPVAQQLLGVIMEEVKTAHFWNTLLACCCDRMPYYPDPGYQPPGDCYPYQEGSDQTKEDGSK</sequence>
<name>A0A124FK32_9THEO</name>
<organism evidence="1 2">
    <name type="scientific">Thermacetogenium phaeum</name>
    <dbReference type="NCBI Taxonomy" id="85874"/>
    <lineage>
        <taxon>Bacteria</taxon>
        <taxon>Bacillati</taxon>
        <taxon>Bacillota</taxon>
        <taxon>Clostridia</taxon>
        <taxon>Thermoanaerobacterales</taxon>
        <taxon>Thermoanaerobacteraceae</taxon>
        <taxon>Thermacetogenium</taxon>
    </lineage>
</organism>
<dbReference type="EMBL" id="LGFO01000198">
    <property type="protein sequence ID" value="KUK35980.1"/>
    <property type="molecule type" value="Genomic_DNA"/>
</dbReference>
<dbReference type="AlphaFoldDB" id="A0A124FK32"/>
<dbReference type="Proteomes" id="UP000053326">
    <property type="component" value="Unassembled WGS sequence"/>
</dbReference>
<reference evidence="2" key="1">
    <citation type="journal article" date="2015" name="MBio">
        <title>Genome-Resolved Metagenomic Analysis Reveals Roles for Candidate Phyla and Other Microbial Community Members in Biogeochemical Transformations in Oil Reservoirs.</title>
        <authorList>
            <person name="Hu P."/>
            <person name="Tom L."/>
            <person name="Singh A."/>
            <person name="Thomas B.C."/>
            <person name="Baker B.J."/>
            <person name="Piceno Y.M."/>
            <person name="Andersen G.L."/>
            <person name="Banfield J.F."/>
        </authorList>
    </citation>
    <scope>NUCLEOTIDE SEQUENCE [LARGE SCALE GENOMIC DNA]</scope>
</reference>
<proteinExistence type="predicted"/>
<accession>A0A124FK32</accession>
<evidence type="ECO:0000313" key="1">
    <source>
        <dbReference type="EMBL" id="KUK35980.1"/>
    </source>
</evidence>